<dbReference type="RefSeq" id="WP_145096235.1">
    <property type="nucleotide sequence ID" value="NZ_CP036274.1"/>
</dbReference>
<keyword evidence="5 7" id="KW-1133">Transmembrane helix</keyword>
<dbReference type="EMBL" id="CP036274">
    <property type="protein sequence ID" value="QDU30557.1"/>
    <property type="molecule type" value="Genomic_DNA"/>
</dbReference>
<dbReference type="GO" id="GO:0015293">
    <property type="term" value="F:symporter activity"/>
    <property type="evidence" value="ECO:0007669"/>
    <property type="project" value="UniProtKB-KW"/>
</dbReference>
<dbReference type="GO" id="GO:0005886">
    <property type="term" value="C:plasma membrane"/>
    <property type="evidence" value="ECO:0007669"/>
    <property type="project" value="UniProtKB-SubCell"/>
</dbReference>
<dbReference type="AlphaFoldDB" id="A0A517YK15"/>
<evidence type="ECO:0000313" key="8">
    <source>
        <dbReference type="EMBL" id="QDU30557.1"/>
    </source>
</evidence>
<feature type="transmembrane region" description="Helical" evidence="7">
    <location>
        <begin position="24"/>
        <end position="45"/>
    </location>
</feature>
<feature type="transmembrane region" description="Helical" evidence="7">
    <location>
        <begin position="192"/>
        <end position="210"/>
    </location>
</feature>
<accession>A0A517YK15</accession>
<dbReference type="Pfam" id="PF00375">
    <property type="entry name" value="SDF"/>
    <property type="match status" value="1"/>
</dbReference>
<proteinExistence type="predicted"/>
<protein>
    <submittedName>
        <fullName evidence="8">C4-dicarboxylate transport protein</fullName>
    </submittedName>
</protein>
<evidence type="ECO:0000256" key="5">
    <source>
        <dbReference type="ARBA" id="ARBA00022989"/>
    </source>
</evidence>
<evidence type="ECO:0000256" key="1">
    <source>
        <dbReference type="ARBA" id="ARBA00004651"/>
    </source>
</evidence>
<dbReference type="OrthoDB" id="9768885at2"/>
<dbReference type="SUPFAM" id="SSF118215">
    <property type="entry name" value="Proton glutamate symport protein"/>
    <property type="match status" value="1"/>
</dbReference>
<evidence type="ECO:0000256" key="2">
    <source>
        <dbReference type="ARBA" id="ARBA00022448"/>
    </source>
</evidence>
<dbReference type="InterPro" id="IPR001991">
    <property type="entry name" value="Na-dicarboxylate_symporter"/>
</dbReference>
<evidence type="ECO:0000256" key="7">
    <source>
        <dbReference type="SAM" id="Phobius"/>
    </source>
</evidence>
<sequence>MSANEATQGQATRAPKWNPLCWPLYLRVLLGVVLGTVIGISFPAVKQLDGSFKPREILLRWTTADLGSIASMYIDLLTALATPLIFFAVAEAFIRTVITARQGVKMFTICLVNIAVAFVIGLVILNTWQPGKAWSGAFAEYQQNAASSAEETADQKKLKLVTEQASKKSLSPLELVRSYIPKSFLQPFTDNMVLTVAVLAILVGAALRSLKAAADPELQAAVLTFDHLIIACYQIILKMLFWLIELAPYAICLAVIGVVGTSGLETFKLVGVFFLTTVTALSIHSLIYYPLSAWLIGGKSPAIYFREGASAILTGFSINSSLATAPLTLQALERMGVSDSSARLSACVGTNFNNDGITLYEAMTALFIAQVAGMDLSLGAQISILLAALAGSMGIAGIPNSGLIILTLVLRAANLSDETVKFAFPIVLSIDFIIARLRSAVNVMGDLQVAILLDAGGAAPEPAAPESAQSND</sequence>
<dbReference type="InterPro" id="IPR036458">
    <property type="entry name" value="Na:dicarbo_symporter_sf"/>
</dbReference>
<organism evidence="8 9">
    <name type="scientific">Anatilimnocola aggregata</name>
    <dbReference type="NCBI Taxonomy" id="2528021"/>
    <lineage>
        <taxon>Bacteria</taxon>
        <taxon>Pseudomonadati</taxon>
        <taxon>Planctomycetota</taxon>
        <taxon>Planctomycetia</taxon>
        <taxon>Pirellulales</taxon>
        <taxon>Pirellulaceae</taxon>
        <taxon>Anatilimnocola</taxon>
    </lineage>
</organism>
<dbReference type="Proteomes" id="UP000315017">
    <property type="component" value="Chromosome"/>
</dbReference>
<keyword evidence="2" id="KW-0813">Transport</keyword>
<feature type="transmembrane region" description="Helical" evidence="7">
    <location>
        <begin position="110"/>
        <end position="128"/>
    </location>
</feature>
<keyword evidence="9" id="KW-1185">Reference proteome</keyword>
<reference evidence="8 9" key="1">
    <citation type="submission" date="2019-02" db="EMBL/GenBank/DDBJ databases">
        <title>Deep-cultivation of Planctomycetes and their phenomic and genomic characterization uncovers novel biology.</title>
        <authorList>
            <person name="Wiegand S."/>
            <person name="Jogler M."/>
            <person name="Boedeker C."/>
            <person name="Pinto D."/>
            <person name="Vollmers J."/>
            <person name="Rivas-Marin E."/>
            <person name="Kohn T."/>
            <person name="Peeters S.H."/>
            <person name="Heuer A."/>
            <person name="Rast P."/>
            <person name="Oberbeckmann S."/>
            <person name="Bunk B."/>
            <person name="Jeske O."/>
            <person name="Meyerdierks A."/>
            <person name="Storesund J.E."/>
            <person name="Kallscheuer N."/>
            <person name="Luecker S."/>
            <person name="Lage O.M."/>
            <person name="Pohl T."/>
            <person name="Merkel B.J."/>
            <person name="Hornburger P."/>
            <person name="Mueller R.-W."/>
            <person name="Bruemmer F."/>
            <person name="Labrenz M."/>
            <person name="Spormann A.M."/>
            <person name="Op den Camp H."/>
            <person name="Overmann J."/>
            <person name="Amann R."/>
            <person name="Jetten M.S.M."/>
            <person name="Mascher T."/>
            <person name="Medema M.H."/>
            <person name="Devos D.P."/>
            <person name="Kaster A.-K."/>
            <person name="Ovreas L."/>
            <person name="Rohde M."/>
            <person name="Galperin M.Y."/>
            <person name="Jogler C."/>
        </authorList>
    </citation>
    <scope>NUCLEOTIDE SEQUENCE [LARGE SCALE GENOMIC DNA]</scope>
    <source>
        <strain evidence="8 9">ETA_A8</strain>
    </source>
</reference>
<dbReference type="PANTHER" id="PTHR42865:SF7">
    <property type="entry name" value="PROTON_GLUTAMATE-ASPARTATE SYMPORTER"/>
    <property type="match status" value="1"/>
</dbReference>
<feature type="transmembrane region" description="Helical" evidence="7">
    <location>
        <begin position="269"/>
        <end position="289"/>
    </location>
</feature>
<gene>
    <name evidence="8" type="primary">dctA</name>
    <name evidence="8" type="ORF">ETAA8_57030</name>
</gene>
<dbReference type="Gene3D" id="1.10.3860.10">
    <property type="entry name" value="Sodium:dicarboxylate symporter"/>
    <property type="match status" value="1"/>
</dbReference>
<name>A0A517YK15_9BACT</name>
<dbReference type="KEGG" id="aagg:ETAA8_57030"/>
<evidence type="ECO:0000313" key="9">
    <source>
        <dbReference type="Proteomes" id="UP000315017"/>
    </source>
</evidence>
<feature type="transmembrane region" description="Helical" evidence="7">
    <location>
        <begin position="384"/>
        <end position="410"/>
    </location>
</feature>
<dbReference type="PANTHER" id="PTHR42865">
    <property type="entry name" value="PROTON/GLUTAMATE-ASPARTATE SYMPORTER"/>
    <property type="match status" value="1"/>
</dbReference>
<feature type="transmembrane region" description="Helical" evidence="7">
    <location>
        <begin position="80"/>
        <end position="98"/>
    </location>
</feature>
<comment type="subcellular location">
    <subcellularLocation>
        <location evidence="1">Cell membrane</location>
        <topology evidence="1">Multi-pass membrane protein</topology>
    </subcellularLocation>
</comment>
<evidence type="ECO:0000256" key="6">
    <source>
        <dbReference type="ARBA" id="ARBA00023136"/>
    </source>
</evidence>
<keyword evidence="6 7" id="KW-0472">Membrane</keyword>
<evidence type="ECO:0000256" key="3">
    <source>
        <dbReference type="ARBA" id="ARBA00022475"/>
    </source>
</evidence>
<keyword evidence="3" id="KW-1003">Cell membrane</keyword>
<dbReference type="PRINTS" id="PR00173">
    <property type="entry name" value="EDTRNSPORT"/>
</dbReference>
<feature type="transmembrane region" description="Helical" evidence="7">
    <location>
        <begin position="217"/>
        <end position="236"/>
    </location>
</feature>
<evidence type="ECO:0000256" key="4">
    <source>
        <dbReference type="ARBA" id="ARBA00022692"/>
    </source>
</evidence>
<feature type="transmembrane region" description="Helical" evidence="7">
    <location>
        <begin position="242"/>
        <end position="262"/>
    </location>
</feature>
<keyword evidence="4 7" id="KW-0812">Transmembrane</keyword>